<dbReference type="Gene3D" id="3.10.129.10">
    <property type="entry name" value="Hotdog Thioesterase"/>
    <property type="match status" value="1"/>
</dbReference>
<feature type="domain" description="Thioesterase" evidence="1">
    <location>
        <begin position="64"/>
        <end position="135"/>
    </location>
</feature>
<dbReference type="EMBL" id="VSSQ01007426">
    <property type="protein sequence ID" value="MPM35880.1"/>
    <property type="molecule type" value="Genomic_DNA"/>
</dbReference>
<proteinExistence type="predicted"/>
<dbReference type="InterPro" id="IPR029069">
    <property type="entry name" value="HotDog_dom_sf"/>
</dbReference>
<dbReference type="SUPFAM" id="SSF54637">
    <property type="entry name" value="Thioesterase/thiol ester dehydrase-isomerase"/>
    <property type="match status" value="1"/>
</dbReference>
<sequence length="155" mass="17581">MTEIENKQHEMEKYYDELLSVILADGKVGLVPSLGPKFIECNYEEKSITLEFKVKDWQINPEKILFGGAMVSMLDNAYGFLCHYFAGDRFISTICLNTIFLKPGKLGDMIQVKVKADSYGRTIVNMSGEVYDITQDSMIGTPQTSFMILDKKIEL</sequence>
<dbReference type="Pfam" id="PF03061">
    <property type="entry name" value="4HBT"/>
    <property type="match status" value="1"/>
</dbReference>
<dbReference type="CDD" id="cd03443">
    <property type="entry name" value="PaaI_thioesterase"/>
    <property type="match status" value="1"/>
</dbReference>
<name>A0A644Z4Q9_9ZZZZ</name>
<organism evidence="2">
    <name type="scientific">bioreactor metagenome</name>
    <dbReference type="NCBI Taxonomy" id="1076179"/>
    <lineage>
        <taxon>unclassified sequences</taxon>
        <taxon>metagenomes</taxon>
        <taxon>ecological metagenomes</taxon>
    </lineage>
</organism>
<gene>
    <name evidence="2" type="ORF">SDC9_82474</name>
</gene>
<comment type="caution">
    <text evidence="2">The sequence shown here is derived from an EMBL/GenBank/DDBJ whole genome shotgun (WGS) entry which is preliminary data.</text>
</comment>
<evidence type="ECO:0000259" key="1">
    <source>
        <dbReference type="Pfam" id="PF03061"/>
    </source>
</evidence>
<dbReference type="InterPro" id="IPR006683">
    <property type="entry name" value="Thioestr_dom"/>
</dbReference>
<reference evidence="2" key="1">
    <citation type="submission" date="2019-08" db="EMBL/GenBank/DDBJ databases">
        <authorList>
            <person name="Kucharzyk K."/>
            <person name="Murdoch R.W."/>
            <person name="Higgins S."/>
            <person name="Loffler F."/>
        </authorList>
    </citation>
    <scope>NUCLEOTIDE SEQUENCE</scope>
</reference>
<protein>
    <recommendedName>
        <fullName evidence="1">Thioesterase domain-containing protein</fullName>
    </recommendedName>
</protein>
<dbReference type="AlphaFoldDB" id="A0A644Z4Q9"/>
<accession>A0A644Z4Q9</accession>
<evidence type="ECO:0000313" key="2">
    <source>
        <dbReference type="EMBL" id="MPM35880.1"/>
    </source>
</evidence>